<feature type="signal peptide" evidence="1">
    <location>
        <begin position="1"/>
        <end position="22"/>
    </location>
</feature>
<comment type="caution">
    <text evidence="2">The sequence shown here is derived from an EMBL/GenBank/DDBJ whole genome shotgun (WGS) entry which is preliminary data.</text>
</comment>
<evidence type="ECO:0000313" key="2">
    <source>
        <dbReference type="EMBL" id="KAL3880828.1"/>
    </source>
</evidence>
<sequence>MDQMHILEFTLNLLLLITQSNSQRQCIFTALKESSRSQADSDRFTREIRCCSDYTCGEFNESQVLDSSWFNSPVSNCAFNIYCENGNVPLHINLRSFYNGNYQSPIVRGGIVNFNVGSSIEVTILTISTGFSLNFNYGSHHTDYMAHRFFSKLRNCYKSKRNGGSQSATVFRQQLLLKQSFILTQEIIS</sequence>
<keyword evidence="3" id="KW-1185">Reference proteome</keyword>
<dbReference type="AlphaFoldDB" id="A0ABD3X7L1"/>
<accession>A0ABD3X7L1</accession>
<name>A0ABD3X7L1_SINWO</name>
<protein>
    <submittedName>
        <fullName evidence="2">Uncharacterized protein</fullName>
    </submittedName>
</protein>
<evidence type="ECO:0000256" key="1">
    <source>
        <dbReference type="SAM" id="SignalP"/>
    </source>
</evidence>
<proteinExistence type="predicted"/>
<reference evidence="2 3" key="1">
    <citation type="submission" date="2024-11" db="EMBL/GenBank/DDBJ databases">
        <title>Chromosome-level genome assembly of the freshwater bivalve Anodonta woodiana.</title>
        <authorList>
            <person name="Chen X."/>
        </authorList>
    </citation>
    <scope>NUCLEOTIDE SEQUENCE [LARGE SCALE GENOMIC DNA]</scope>
    <source>
        <strain evidence="2">MN2024</strain>
        <tissue evidence="2">Gills</tissue>
    </source>
</reference>
<keyword evidence="1" id="KW-0732">Signal</keyword>
<organism evidence="2 3">
    <name type="scientific">Sinanodonta woodiana</name>
    <name type="common">Chinese pond mussel</name>
    <name type="synonym">Anodonta woodiana</name>
    <dbReference type="NCBI Taxonomy" id="1069815"/>
    <lineage>
        <taxon>Eukaryota</taxon>
        <taxon>Metazoa</taxon>
        <taxon>Spiralia</taxon>
        <taxon>Lophotrochozoa</taxon>
        <taxon>Mollusca</taxon>
        <taxon>Bivalvia</taxon>
        <taxon>Autobranchia</taxon>
        <taxon>Heteroconchia</taxon>
        <taxon>Palaeoheterodonta</taxon>
        <taxon>Unionida</taxon>
        <taxon>Unionoidea</taxon>
        <taxon>Unionidae</taxon>
        <taxon>Unioninae</taxon>
        <taxon>Sinanodonta</taxon>
    </lineage>
</organism>
<evidence type="ECO:0000313" key="3">
    <source>
        <dbReference type="Proteomes" id="UP001634394"/>
    </source>
</evidence>
<feature type="chain" id="PRO_5044800723" evidence="1">
    <location>
        <begin position="23"/>
        <end position="189"/>
    </location>
</feature>
<dbReference type="Proteomes" id="UP001634394">
    <property type="component" value="Unassembled WGS sequence"/>
</dbReference>
<dbReference type="EMBL" id="JBJQND010000004">
    <property type="protein sequence ID" value="KAL3880828.1"/>
    <property type="molecule type" value="Genomic_DNA"/>
</dbReference>
<gene>
    <name evidence="2" type="ORF">ACJMK2_033034</name>
</gene>